<keyword evidence="3" id="KW-1185">Reference proteome</keyword>
<evidence type="ECO:0000313" key="3">
    <source>
        <dbReference type="Proteomes" id="UP000199766"/>
    </source>
</evidence>
<evidence type="ECO:0000313" key="2">
    <source>
        <dbReference type="EMBL" id="SEQ30307.1"/>
    </source>
</evidence>
<sequence>MSLTVVKSIVAKNTLAFLLDVFKLSTVDRPPQTQQDHQHQHHRQGNEQIQDVHRTPSIG</sequence>
<organism evidence="2 3">
    <name type="scientific">Giesbergeria anulus</name>
    <dbReference type="NCBI Taxonomy" id="180197"/>
    <lineage>
        <taxon>Bacteria</taxon>
        <taxon>Pseudomonadati</taxon>
        <taxon>Pseudomonadota</taxon>
        <taxon>Betaproteobacteria</taxon>
        <taxon>Burkholderiales</taxon>
        <taxon>Comamonadaceae</taxon>
        <taxon>Giesbergeria</taxon>
    </lineage>
</organism>
<dbReference type="STRING" id="180197.SAMN02982919_00398"/>
<reference evidence="2 3" key="1">
    <citation type="submission" date="2016-10" db="EMBL/GenBank/DDBJ databases">
        <authorList>
            <person name="de Groot N.N."/>
        </authorList>
    </citation>
    <scope>NUCLEOTIDE SEQUENCE [LARGE SCALE GENOMIC DNA]</scope>
    <source>
        <strain evidence="2 3">ATCC 35958</strain>
    </source>
</reference>
<name>A0A1H9EXI0_9BURK</name>
<proteinExistence type="predicted"/>
<dbReference type="AlphaFoldDB" id="A0A1H9EXI0"/>
<dbReference type="Proteomes" id="UP000199766">
    <property type="component" value="Unassembled WGS sequence"/>
</dbReference>
<dbReference type="EMBL" id="FOGD01000001">
    <property type="protein sequence ID" value="SEQ30307.1"/>
    <property type="molecule type" value="Genomic_DNA"/>
</dbReference>
<evidence type="ECO:0000256" key="1">
    <source>
        <dbReference type="SAM" id="MobiDB-lite"/>
    </source>
</evidence>
<feature type="region of interest" description="Disordered" evidence="1">
    <location>
        <begin position="29"/>
        <end position="59"/>
    </location>
</feature>
<gene>
    <name evidence="2" type="ORF">SAMN02982919_00398</name>
</gene>
<feature type="compositionally biased region" description="Basic and acidic residues" evidence="1">
    <location>
        <begin position="50"/>
        <end position="59"/>
    </location>
</feature>
<accession>A0A1H9EXI0</accession>
<protein>
    <submittedName>
        <fullName evidence="2">Uncharacterized protein</fullName>
    </submittedName>
</protein>